<dbReference type="InterPro" id="IPR003594">
    <property type="entry name" value="HATPase_dom"/>
</dbReference>
<feature type="coiled-coil region" evidence="10">
    <location>
        <begin position="278"/>
        <end position="326"/>
    </location>
</feature>
<evidence type="ECO:0000313" key="14">
    <source>
        <dbReference type="EMBL" id="SHN86980.1"/>
    </source>
</evidence>
<dbReference type="SMART" id="SM00388">
    <property type="entry name" value="HisKA"/>
    <property type="match status" value="1"/>
</dbReference>
<dbReference type="PRINTS" id="PR00344">
    <property type="entry name" value="BCTRLSENSOR"/>
</dbReference>
<dbReference type="SUPFAM" id="SSF158472">
    <property type="entry name" value="HAMP domain-like"/>
    <property type="match status" value="1"/>
</dbReference>
<dbReference type="InterPro" id="IPR021796">
    <property type="entry name" value="Tll0287-like_dom"/>
</dbReference>
<keyword evidence="10" id="KW-0175">Coiled coil</keyword>
<evidence type="ECO:0000256" key="10">
    <source>
        <dbReference type="SAM" id="Coils"/>
    </source>
</evidence>
<dbReference type="InterPro" id="IPR036890">
    <property type="entry name" value="HATPase_C_sf"/>
</dbReference>
<evidence type="ECO:0000256" key="11">
    <source>
        <dbReference type="SAM" id="Phobius"/>
    </source>
</evidence>
<feature type="domain" description="HAMP" evidence="13">
    <location>
        <begin position="233"/>
        <end position="286"/>
    </location>
</feature>
<keyword evidence="8" id="KW-0902">Two-component regulatory system</keyword>
<dbReference type="Proteomes" id="UP000184010">
    <property type="component" value="Unassembled WGS sequence"/>
</dbReference>
<dbReference type="FunFam" id="3.30.565.10:FF:000010">
    <property type="entry name" value="Sensor histidine kinase RcsC"/>
    <property type="match status" value="1"/>
</dbReference>
<feature type="domain" description="Histidine kinase" evidence="12">
    <location>
        <begin position="333"/>
        <end position="552"/>
    </location>
</feature>
<keyword evidence="15" id="KW-1185">Reference proteome</keyword>
<evidence type="ECO:0000256" key="1">
    <source>
        <dbReference type="ARBA" id="ARBA00000085"/>
    </source>
</evidence>
<dbReference type="Gene3D" id="1.10.287.130">
    <property type="match status" value="1"/>
</dbReference>
<evidence type="ECO:0000259" key="12">
    <source>
        <dbReference type="PROSITE" id="PS50109"/>
    </source>
</evidence>
<dbReference type="GO" id="GO:0009927">
    <property type="term" value="F:histidine phosphotransfer kinase activity"/>
    <property type="evidence" value="ECO:0007669"/>
    <property type="project" value="TreeGrafter"/>
</dbReference>
<dbReference type="Gene3D" id="3.30.565.10">
    <property type="entry name" value="Histidine kinase-like ATPase, C-terminal domain"/>
    <property type="match status" value="1"/>
</dbReference>
<keyword evidence="11" id="KW-0472">Membrane</keyword>
<dbReference type="AlphaFoldDB" id="A0A1M7UVK6"/>
<evidence type="ECO:0000256" key="5">
    <source>
        <dbReference type="ARBA" id="ARBA00022553"/>
    </source>
</evidence>
<protein>
    <recommendedName>
        <fullName evidence="9">Circadian input-output histidine kinase CikA</fullName>
        <ecNumber evidence="4">2.7.13.3</ecNumber>
    </recommendedName>
</protein>
<dbReference type="SUPFAM" id="SSF55874">
    <property type="entry name" value="ATPase domain of HSP90 chaperone/DNA topoisomerase II/histidine kinase"/>
    <property type="match status" value="1"/>
</dbReference>
<comment type="subcellular location">
    <subcellularLocation>
        <location evidence="2">Membrane</location>
    </subcellularLocation>
</comment>
<dbReference type="GO" id="GO:0005886">
    <property type="term" value="C:plasma membrane"/>
    <property type="evidence" value="ECO:0007669"/>
    <property type="project" value="TreeGrafter"/>
</dbReference>
<evidence type="ECO:0000256" key="3">
    <source>
        <dbReference type="ARBA" id="ARBA00006402"/>
    </source>
</evidence>
<dbReference type="SMART" id="SM00387">
    <property type="entry name" value="HATPase_c"/>
    <property type="match status" value="1"/>
</dbReference>
<dbReference type="STRING" id="1121395.SAMN02745215_04760"/>
<comment type="similarity">
    <text evidence="3">In the N-terminal section; belongs to the phytochrome family.</text>
</comment>
<keyword evidence="11" id="KW-1133">Transmembrane helix</keyword>
<dbReference type="InterPro" id="IPR003661">
    <property type="entry name" value="HisK_dim/P_dom"/>
</dbReference>
<keyword evidence="7 14" id="KW-0418">Kinase</keyword>
<dbReference type="CDD" id="cd00082">
    <property type="entry name" value="HisKA"/>
    <property type="match status" value="1"/>
</dbReference>
<evidence type="ECO:0000256" key="2">
    <source>
        <dbReference type="ARBA" id="ARBA00004370"/>
    </source>
</evidence>
<dbReference type="EC" id="2.7.13.3" evidence="4"/>
<dbReference type="CDD" id="cd16922">
    <property type="entry name" value="HATPase_EvgS-ArcB-TorS-like"/>
    <property type="match status" value="1"/>
</dbReference>
<accession>A0A1M7UVK6</accession>
<dbReference type="InterPro" id="IPR036097">
    <property type="entry name" value="HisK_dim/P_sf"/>
</dbReference>
<feature type="transmembrane region" description="Helical" evidence="11">
    <location>
        <begin position="12"/>
        <end position="34"/>
    </location>
</feature>
<keyword evidence="6" id="KW-0808">Transferase</keyword>
<dbReference type="Gene3D" id="6.10.340.10">
    <property type="match status" value="1"/>
</dbReference>
<evidence type="ECO:0000256" key="4">
    <source>
        <dbReference type="ARBA" id="ARBA00012438"/>
    </source>
</evidence>
<keyword evidence="5" id="KW-0597">Phosphoprotein</keyword>
<dbReference type="Pfam" id="PF02518">
    <property type="entry name" value="HATPase_c"/>
    <property type="match status" value="1"/>
</dbReference>
<evidence type="ECO:0000256" key="9">
    <source>
        <dbReference type="ARBA" id="ARBA00074306"/>
    </source>
</evidence>
<proteinExistence type="inferred from homology"/>
<dbReference type="EMBL" id="FRDN01000018">
    <property type="protein sequence ID" value="SHN86980.1"/>
    <property type="molecule type" value="Genomic_DNA"/>
</dbReference>
<dbReference type="PANTHER" id="PTHR43047:SF63">
    <property type="entry name" value="HISTIDINE KINASE"/>
    <property type="match status" value="1"/>
</dbReference>
<dbReference type="InterPro" id="IPR005467">
    <property type="entry name" value="His_kinase_dom"/>
</dbReference>
<dbReference type="Pfam" id="PF00512">
    <property type="entry name" value="HisKA"/>
    <property type="match status" value="1"/>
</dbReference>
<dbReference type="InterPro" id="IPR003660">
    <property type="entry name" value="HAMP_dom"/>
</dbReference>
<organism evidence="14 15">
    <name type="scientific">Desulfitobacterium chlororespirans DSM 11544</name>
    <dbReference type="NCBI Taxonomy" id="1121395"/>
    <lineage>
        <taxon>Bacteria</taxon>
        <taxon>Bacillati</taxon>
        <taxon>Bacillota</taxon>
        <taxon>Clostridia</taxon>
        <taxon>Eubacteriales</taxon>
        <taxon>Desulfitobacteriaceae</taxon>
        <taxon>Desulfitobacterium</taxon>
    </lineage>
</organism>
<comment type="catalytic activity">
    <reaction evidence="1">
        <text>ATP + protein L-histidine = ADP + protein N-phospho-L-histidine.</text>
        <dbReference type="EC" id="2.7.13.3"/>
    </reaction>
</comment>
<dbReference type="PROSITE" id="PS50885">
    <property type="entry name" value="HAMP"/>
    <property type="match status" value="1"/>
</dbReference>
<dbReference type="SUPFAM" id="SSF47384">
    <property type="entry name" value="Homodimeric domain of signal transducing histidine kinase"/>
    <property type="match status" value="1"/>
</dbReference>
<sequence>MKLFKKSPQRYLNTQILGLVAIIITMFMSVYIAISGYQQYQLALKNLHNSTSMLAQELIATRVFIAEQQDVINVDRDGTLNFKHFNPSVAIRGISEIFNGTLGYTFKQTQLNVRNSVNAPDPYEQEVLKKFYQDRSLTEYYSIDYTNKTYRYLVPLHYEEGCLSCHGGPAGSIDITGYPREGAQLEDFAGVISITAPLEPTYAELSSAIIQDLISTLILIISLSAAIYLVIRCRVVKPLESMADLATHFSEGQLSIPAMAPAENYEIHVLQNNLFTMANNLQNLYETLESKVDERTIELLKANHALRLHQESLHRINEELTKANEVKSEFIALMSHELQTPLTSIIAYSEILIQQGVDVPESSEYLFDIYQSAHHLLDLITDLLDFSKIEQNKLHLHPTFFEFSEVTAVLENIFNPMIQNNKLQFSMDIPPDLPAIEADKNKIKQILMNLLSNAIKFTPCRGKIHLQAHYNEEKEEIQVSLSDTGRGIAPEQLQQIFEKFYQVDSGTCREFGGLGLGLAVTKQMIELHGGKIHVDSFPGQGSTFHFTIPTTASYRADTI</sequence>
<dbReference type="PROSITE" id="PS50109">
    <property type="entry name" value="HIS_KIN"/>
    <property type="match status" value="1"/>
</dbReference>
<dbReference type="InterPro" id="IPR004358">
    <property type="entry name" value="Sig_transdc_His_kin-like_C"/>
</dbReference>
<dbReference type="PANTHER" id="PTHR43047">
    <property type="entry name" value="TWO-COMPONENT HISTIDINE PROTEIN KINASE"/>
    <property type="match status" value="1"/>
</dbReference>
<evidence type="ECO:0000313" key="15">
    <source>
        <dbReference type="Proteomes" id="UP000184010"/>
    </source>
</evidence>
<dbReference type="GO" id="GO:0000155">
    <property type="term" value="F:phosphorelay sensor kinase activity"/>
    <property type="evidence" value="ECO:0007669"/>
    <property type="project" value="InterPro"/>
</dbReference>
<gene>
    <name evidence="14" type="ORF">SAMN02745215_04760</name>
</gene>
<dbReference type="Pfam" id="PF11845">
    <property type="entry name" value="Tll0287-like"/>
    <property type="match status" value="1"/>
</dbReference>
<name>A0A1M7UVK6_9FIRM</name>
<dbReference type="RefSeq" id="WP_072774909.1">
    <property type="nucleotide sequence ID" value="NZ_FRDN01000018.1"/>
</dbReference>
<evidence type="ECO:0000256" key="8">
    <source>
        <dbReference type="ARBA" id="ARBA00023012"/>
    </source>
</evidence>
<keyword evidence="11" id="KW-0812">Transmembrane</keyword>
<evidence type="ECO:0000256" key="7">
    <source>
        <dbReference type="ARBA" id="ARBA00022777"/>
    </source>
</evidence>
<evidence type="ECO:0000259" key="13">
    <source>
        <dbReference type="PROSITE" id="PS50885"/>
    </source>
</evidence>
<evidence type="ECO:0000256" key="6">
    <source>
        <dbReference type="ARBA" id="ARBA00022679"/>
    </source>
</evidence>
<reference evidence="15" key="1">
    <citation type="submission" date="2016-12" db="EMBL/GenBank/DDBJ databases">
        <authorList>
            <person name="Varghese N."/>
            <person name="Submissions S."/>
        </authorList>
    </citation>
    <scope>NUCLEOTIDE SEQUENCE [LARGE SCALE GENOMIC DNA]</scope>
    <source>
        <strain evidence="15">DSM 11544</strain>
    </source>
</reference>